<reference evidence="8 9" key="1">
    <citation type="submission" date="2023-10" db="EMBL/GenBank/DDBJ databases">
        <title>Genomes of two closely related lineages of the louse Polyplax serrata with different host specificities.</title>
        <authorList>
            <person name="Martinu J."/>
            <person name="Tarabai H."/>
            <person name="Stefka J."/>
            <person name="Hypsa V."/>
        </authorList>
    </citation>
    <scope>NUCLEOTIDE SEQUENCE [LARGE SCALE GENOMIC DNA]</scope>
    <source>
        <strain evidence="8">HR10_N</strain>
    </source>
</reference>
<evidence type="ECO:0000256" key="1">
    <source>
        <dbReference type="ARBA" id="ARBA00010134"/>
    </source>
</evidence>
<gene>
    <name evidence="8" type="ORF">RUM43_010547</name>
</gene>
<evidence type="ECO:0000259" key="7">
    <source>
        <dbReference type="PROSITE" id="PS50208"/>
    </source>
</evidence>
<accession>A0AAN8S848</accession>
<name>A0AAN8S848_POLSC</name>
<dbReference type="PROSITE" id="PS50207">
    <property type="entry name" value="CASPASE_P10"/>
    <property type="match status" value="1"/>
</dbReference>
<dbReference type="InterPro" id="IPR029030">
    <property type="entry name" value="Caspase-like_dom_sf"/>
</dbReference>
<comment type="similarity">
    <text evidence="1 5">Belongs to the peptidase C14A family.</text>
</comment>
<comment type="caution">
    <text evidence="8">The sequence shown here is derived from an EMBL/GenBank/DDBJ whole genome shotgun (WGS) entry which is preliminary data.</text>
</comment>
<dbReference type="AlphaFoldDB" id="A0AAN8S848"/>
<dbReference type="PROSITE" id="PS01122">
    <property type="entry name" value="CASPASE_CYS"/>
    <property type="match status" value="1"/>
</dbReference>
<dbReference type="InterPro" id="IPR033139">
    <property type="entry name" value="Caspase_cys_AS"/>
</dbReference>
<dbReference type="SUPFAM" id="SSF52129">
    <property type="entry name" value="Caspase-like"/>
    <property type="match status" value="1"/>
</dbReference>
<dbReference type="InterPro" id="IPR015917">
    <property type="entry name" value="Pept_C14A"/>
</dbReference>
<dbReference type="Proteomes" id="UP001372834">
    <property type="component" value="Unassembled WGS sequence"/>
</dbReference>
<evidence type="ECO:0000256" key="3">
    <source>
        <dbReference type="ARBA" id="ARBA00022703"/>
    </source>
</evidence>
<dbReference type="Gene3D" id="3.40.50.1460">
    <property type="match status" value="1"/>
</dbReference>
<dbReference type="InterPro" id="IPR002138">
    <property type="entry name" value="Pept_C14_p10"/>
</dbReference>
<dbReference type="InterPro" id="IPR001309">
    <property type="entry name" value="Pept_C14_p20"/>
</dbReference>
<dbReference type="Pfam" id="PF23725">
    <property type="entry name" value="Dredd_N"/>
    <property type="match status" value="1"/>
</dbReference>
<evidence type="ECO:0008006" key="10">
    <source>
        <dbReference type="Google" id="ProtNLM"/>
    </source>
</evidence>
<dbReference type="Pfam" id="PF00656">
    <property type="entry name" value="Peptidase_C14"/>
    <property type="match status" value="1"/>
</dbReference>
<protein>
    <recommendedName>
        <fullName evidence="10">Caspase-8</fullName>
    </recommendedName>
</protein>
<evidence type="ECO:0000256" key="5">
    <source>
        <dbReference type="RuleBase" id="RU003971"/>
    </source>
</evidence>
<organism evidence="8 9">
    <name type="scientific">Polyplax serrata</name>
    <name type="common">Common mouse louse</name>
    <dbReference type="NCBI Taxonomy" id="468196"/>
    <lineage>
        <taxon>Eukaryota</taxon>
        <taxon>Metazoa</taxon>
        <taxon>Ecdysozoa</taxon>
        <taxon>Arthropoda</taxon>
        <taxon>Hexapoda</taxon>
        <taxon>Insecta</taxon>
        <taxon>Pterygota</taxon>
        <taxon>Neoptera</taxon>
        <taxon>Paraneoptera</taxon>
        <taxon>Psocodea</taxon>
        <taxon>Troctomorpha</taxon>
        <taxon>Phthiraptera</taxon>
        <taxon>Anoplura</taxon>
        <taxon>Polyplacidae</taxon>
        <taxon>Polyplax</taxon>
    </lineage>
</organism>
<feature type="domain" description="Caspase family p10" evidence="6">
    <location>
        <begin position="403"/>
        <end position="458"/>
    </location>
</feature>
<evidence type="ECO:0000313" key="8">
    <source>
        <dbReference type="EMBL" id="KAK6636883.1"/>
    </source>
</evidence>
<dbReference type="PANTHER" id="PTHR47901:SF8">
    <property type="entry name" value="CASPASE-3"/>
    <property type="match status" value="1"/>
</dbReference>
<evidence type="ECO:0000256" key="2">
    <source>
        <dbReference type="ARBA" id="ARBA00022670"/>
    </source>
</evidence>
<dbReference type="PRINTS" id="PR00376">
    <property type="entry name" value="IL1BCENZYME"/>
</dbReference>
<dbReference type="PANTHER" id="PTHR47901">
    <property type="entry name" value="CASPASE RECRUITMENT DOMAIN-CONTAINING PROTEIN 18"/>
    <property type="match status" value="1"/>
</dbReference>
<dbReference type="PROSITE" id="PS50208">
    <property type="entry name" value="CASPASE_P20"/>
    <property type="match status" value="1"/>
</dbReference>
<dbReference type="InterPro" id="IPR056260">
    <property type="entry name" value="Dredd_2nd"/>
</dbReference>
<evidence type="ECO:0000256" key="4">
    <source>
        <dbReference type="ARBA" id="ARBA00022801"/>
    </source>
</evidence>
<dbReference type="InterPro" id="IPR002398">
    <property type="entry name" value="Pept_C14"/>
</dbReference>
<dbReference type="EMBL" id="JAWJWE010000004">
    <property type="protein sequence ID" value="KAK6636883.1"/>
    <property type="molecule type" value="Genomic_DNA"/>
</dbReference>
<dbReference type="InterPro" id="IPR011600">
    <property type="entry name" value="Pept_C14_caspase"/>
</dbReference>
<dbReference type="Pfam" id="PF23724">
    <property type="entry name" value="Dredd_2nd"/>
    <property type="match status" value="1"/>
</dbReference>
<sequence>METSGEVRWKERYELQLKLSEISSYLLLFDKVSIIFLLCKSSEMGLDMISSILKEDNVKERNNLFFRLLLEEKLFTVDSWQEKLLEVLAITQNYKSTTYLGYNKDQIKEKYQPKNDFKVFTVSAVRKVLYNLCESLTADETKKLVSMMNNKGCISIEECDKDCLQYLEYNLLFWSKKGIINLDESRNINLEALISSLISLKYNSFVESLELVVEKMNCHLLRQKFNEELQSKVQEFEYYPVFAERNMGYCVIINEKVFTNPMLTTRWGTGHDVARIKEVFTALGFDVRVHSDLTFDGLIEKLEFYGRSIHPEHSAFVLIILSHGSENIIYTSDSQAVDISTIEMAFQAEICPILIGKPKIFIVQACQGDRWQKLFVKSKERDDTFCDSTTVSMDKQQFLTTGPQRGDSMIAWSTVQGFASFRDRHNGSWYIQELCNELWKFGDVMDLTEILTRVNNNLRNKIYNDQFMVPSVLMSFRAKLKFPYLRENEEKGRRSLLERLIFEKLFREFLEENAANIEIKNYQVKHR</sequence>
<dbReference type="InterPro" id="IPR056259">
    <property type="entry name" value="Dredd_N"/>
</dbReference>
<dbReference type="GO" id="GO:0004197">
    <property type="term" value="F:cysteine-type endopeptidase activity"/>
    <property type="evidence" value="ECO:0007669"/>
    <property type="project" value="InterPro"/>
</dbReference>
<keyword evidence="3" id="KW-0053">Apoptosis</keyword>
<dbReference type="SMART" id="SM00115">
    <property type="entry name" value="CASc"/>
    <property type="match status" value="1"/>
</dbReference>
<proteinExistence type="inferred from homology"/>
<keyword evidence="4" id="KW-0378">Hydrolase</keyword>
<evidence type="ECO:0000259" key="6">
    <source>
        <dbReference type="PROSITE" id="PS50207"/>
    </source>
</evidence>
<feature type="domain" description="Caspase family p20" evidence="7">
    <location>
        <begin position="246"/>
        <end position="370"/>
    </location>
</feature>
<evidence type="ECO:0000313" key="9">
    <source>
        <dbReference type="Proteomes" id="UP001372834"/>
    </source>
</evidence>
<dbReference type="GO" id="GO:0006915">
    <property type="term" value="P:apoptotic process"/>
    <property type="evidence" value="ECO:0007669"/>
    <property type="project" value="UniProtKB-KW"/>
</dbReference>
<dbReference type="GO" id="GO:0006508">
    <property type="term" value="P:proteolysis"/>
    <property type="evidence" value="ECO:0007669"/>
    <property type="project" value="UniProtKB-KW"/>
</dbReference>
<keyword evidence="2" id="KW-0645">Protease</keyword>